<feature type="non-terminal residue" evidence="1">
    <location>
        <position position="1"/>
    </location>
</feature>
<organism evidence="1 2">
    <name type="scientific">Lentinus brumalis</name>
    <dbReference type="NCBI Taxonomy" id="2498619"/>
    <lineage>
        <taxon>Eukaryota</taxon>
        <taxon>Fungi</taxon>
        <taxon>Dikarya</taxon>
        <taxon>Basidiomycota</taxon>
        <taxon>Agaricomycotina</taxon>
        <taxon>Agaricomycetes</taxon>
        <taxon>Polyporales</taxon>
        <taxon>Polyporaceae</taxon>
        <taxon>Lentinus</taxon>
    </lineage>
</organism>
<accession>A0A371CX17</accession>
<dbReference type="EMBL" id="KZ857445">
    <property type="protein sequence ID" value="RDX44815.1"/>
    <property type="molecule type" value="Genomic_DNA"/>
</dbReference>
<gene>
    <name evidence="1" type="ORF">OH76DRAFT_1328515</name>
</gene>
<keyword evidence="2" id="KW-1185">Reference proteome</keyword>
<reference evidence="1 2" key="1">
    <citation type="journal article" date="2018" name="Biotechnol. Biofuels">
        <title>Integrative visual omics of the white-rot fungus Polyporus brumalis exposes the biotechnological potential of its oxidative enzymes for delignifying raw plant biomass.</title>
        <authorList>
            <person name="Miyauchi S."/>
            <person name="Rancon A."/>
            <person name="Drula E."/>
            <person name="Hage H."/>
            <person name="Chaduli D."/>
            <person name="Favel A."/>
            <person name="Grisel S."/>
            <person name="Henrissat B."/>
            <person name="Herpoel-Gimbert I."/>
            <person name="Ruiz-Duenas F.J."/>
            <person name="Chevret D."/>
            <person name="Hainaut M."/>
            <person name="Lin J."/>
            <person name="Wang M."/>
            <person name="Pangilinan J."/>
            <person name="Lipzen A."/>
            <person name="Lesage-Meessen L."/>
            <person name="Navarro D."/>
            <person name="Riley R."/>
            <person name="Grigoriev I.V."/>
            <person name="Zhou S."/>
            <person name="Raouche S."/>
            <person name="Rosso M.N."/>
        </authorList>
    </citation>
    <scope>NUCLEOTIDE SEQUENCE [LARGE SCALE GENOMIC DNA]</scope>
    <source>
        <strain evidence="1 2">BRFM 1820</strain>
    </source>
</reference>
<evidence type="ECO:0000313" key="2">
    <source>
        <dbReference type="Proteomes" id="UP000256964"/>
    </source>
</evidence>
<proteinExistence type="predicted"/>
<dbReference type="AlphaFoldDB" id="A0A371CX17"/>
<feature type="non-terminal residue" evidence="1">
    <location>
        <position position="72"/>
    </location>
</feature>
<dbReference type="Proteomes" id="UP000256964">
    <property type="component" value="Unassembled WGS sequence"/>
</dbReference>
<sequence>EGRRQISWIWQAGSEDGTVSDAAVQSNLQESLRVEWCKARARAQRWTEECELLQEEMRRVLQYHEWRADWWE</sequence>
<protein>
    <submittedName>
        <fullName evidence="1">Uncharacterized protein</fullName>
    </submittedName>
</protein>
<name>A0A371CX17_9APHY</name>
<evidence type="ECO:0000313" key="1">
    <source>
        <dbReference type="EMBL" id="RDX44815.1"/>
    </source>
</evidence>
<dbReference type="OrthoDB" id="2802139at2759"/>
<dbReference type="STRING" id="139420.A0A371CX17"/>